<protein>
    <submittedName>
        <fullName evidence="1">Uncharacterized protein</fullName>
    </submittedName>
</protein>
<dbReference type="AlphaFoldDB" id="X1H7C2"/>
<organism evidence="1">
    <name type="scientific">marine sediment metagenome</name>
    <dbReference type="NCBI Taxonomy" id="412755"/>
    <lineage>
        <taxon>unclassified sequences</taxon>
        <taxon>metagenomes</taxon>
        <taxon>ecological metagenomes</taxon>
    </lineage>
</organism>
<dbReference type="EMBL" id="BARU01030686">
    <property type="protein sequence ID" value="GAH66081.1"/>
    <property type="molecule type" value="Genomic_DNA"/>
</dbReference>
<reference evidence="1" key="1">
    <citation type="journal article" date="2014" name="Front. Microbiol.">
        <title>High frequency of phylogenetically diverse reductive dehalogenase-homologous genes in deep subseafloor sedimentary metagenomes.</title>
        <authorList>
            <person name="Kawai M."/>
            <person name="Futagami T."/>
            <person name="Toyoda A."/>
            <person name="Takaki Y."/>
            <person name="Nishi S."/>
            <person name="Hori S."/>
            <person name="Arai W."/>
            <person name="Tsubouchi T."/>
            <person name="Morono Y."/>
            <person name="Uchiyama I."/>
            <person name="Ito T."/>
            <person name="Fujiyama A."/>
            <person name="Inagaki F."/>
            <person name="Takami H."/>
        </authorList>
    </citation>
    <scope>NUCLEOTIDE SEQUENCE</scope>
    <source>
        <strain evidence="1">Expedition CK06-06</strain>
    </source>
</reference>
<gene>
    <name evidence="1" type="ORF">S03H2_48651</name>
</gene>
<evidence type="ECO:0000313" key="1">
    <source>
        <dbReference type="EMBL" id="GAH66081.1"/>
    </source>
</evidence>
<sequence length="127" mass="13980">MVEDIREECPACGHPLGFVCKECGSDLELDYPWCDICGGEVELVAFMTDKETGAMNEDVKSLIGRTLVSFKWLKEPTRLVLIFEGGIILRVSPAKELPNGQFKEEGLLLVGIHTEGTGVLHAEEKTT</sequence>
<comment type="caution">
    <text evidence="1">The sequence shown here is derived from an EMBL/GenBank/DDBJ whole genome shotgun (WGS) entry which is preliminary data.</text>
</comment>
<name>X1H7C2_9ZZZZ</name>
<proteinExistence type="predicted"/>
<accession>X1H7C2</accession>